<feature type="compositionally biased region" description="Basic and acidic residues" evidence="1">
    <location>
        <begin position="69"/>
        <end position="87"/>
    </location>
</feature>
<accession>A0A834UYU5</accession>
<sequence length="87" mass="9180">MPSSSLRAGRRCAPPGPAPSQRCVTVTHSPRRRIRPHPPAAGRPPLGIMISAGCGVPAAGRELSAPRPLRTDARLPAEEKEATNKTQ</sequence>
<proteinExistence type="predicted"/>
<dbReference type="AlphaFoldDB" id="A0A834UYU5"/>
<comment type="caution">
    <text evidence="2">The sequence shown here is derived from an EMBL/GenBank/DDBJ whole genome shotgun (WGS) entry which is preliminary data.</text>
</comment>
<protein>
    <submittedName>
        <fullName evidence="2">Uncharacterized protein</fullName>
    </submittedName>
</protein>
<feature type="region of interest" description="Disordered" evidence="1">
    <location>
        <begin position="1"/>
        <end position="46"/>
    </location>
</feature>
<gene>
    <name evidence="2" type="ORF">GHT09_012235</name>
</gene>
<dbReference type="EMBL" id="WJEC01002362">
    <property type="protein sequence ID" value="KAF7476623.1"/>
    <property type="molecule type" value="Genomic_DNA"/>
</dbReference>
<feature type="region of interest" description="Disordered" evidence="1">
    <location>
        <begin position="59"/>
        <end position="87"/>
    </location>
</feature>
<evidence type="ECO:0000313" key="2">
    <source>
        <dbReference type="EMBL" id="KAF7476623.1"/>
    </source>
</evidence>
<reference evidence="2" key="1">
    <citation type="submission" date="2020-08" db="EMBL/GenBank/DDBJ databases">
        <authorList>
            <person name="Shumante A."/>
            <person name="Zimin A.V."/>
            <person name="Puiu D."/>
            <person name="Salzberg S.L."/>
        </authorList>
    </citation>
    <scope>NUCLEOTIDE SEQUENCE</scope>
    <source>
        <strain evidence="2">WC2-LM</strain>
        <tissue evidence="2">Liver</tissue>
    </source>
</reference>
<name>A0A834UYU5_MARMO</name>
<dbReference type="Proteomes" id="UP000662637">
    <property type="component" value="Unassembled WGS sequence"/>
</dbReference>
<evidence type="ECO:0000256" key="1">
    <source>
        <dbReference type="SAM" id="MobiDB-lite"/>
    </source>
</evidence>
<evidence type="ECO:0000313" key="3">
    <source>
        <dbReference type="Proteomes" id="UP000662637"/>
    </source>
</evidence>
<organism evidence="2 3">
    <name type="scientific">Marmota monax</name>
    <name type="common">Woodchuck</name>
    <dbReference type="NCBI Taxonomy" id="9995"/>
    <lineage>
        <taxon>Eukaryota</taxon>
        <taxon>Metazoa</taxon>
        <taxon>Chordata</taxon>
        <taxon>Craniata</taxon>
        <taxon>Vertebrata</taxon>
        <taxon>Euteleostomi</taxon>
        <taxon>Mammalia</taxon>
        <taxon>Eutheria</taxon>
        <taxon>Euarchontoglires</taxon>
        <taxon>Glires</taxon>
        <taxon>Rodentia</taxon>
        <taxon>Sciuromorpha</taxon>
        <taxon>Sciuridae</taxon>
        <taxon>Xerinae</taxon>
        <taxon>Marmotini</taxon>
        <taxon>Marmota</taxon>
    </lineage>
</organism>